<name>A0A848ESA7_MEGEL</name>
<evidence type="ECO:0000256" key="5">
    <source>
        <dbReference type="ARBA" id="ARBA00023136"/>
    </source>
</evidence>
<evidence type="ECO:0000259" key="7">
    <source>
        <dbReference type="PROSITE" id="PS50850"/>
    </source>
</evidence>
<dbReference type="AlphaFoldDB" id="A0A848ESA7"/>
<feature type="transmembrane region" description="Helical" evidence="6">
    <location>
        <begin position="94"/>
        <end position="117"/>
    </location>
</feature>
<keyword evidence="2" id="KW-0813">Transport</keyword>
<dbReference type="SUPFAM" id="SSF103473">
    <property type="entry name" value="MFS general substrate transporter"/>
    <property type="match status" value="1"/>
</dbReference>
<dbReference type="Proteomes" id="UP000536773">
    <property type="component" value="Unassembled WGS sequence"/>
</dbReference>
<protein>
    <recommendedName>
        <fullName evidence="7">Major facilitator superfamily (MFS) profile domain-containing protein</fullName>
    </recommendedName>
</protein>
<dbReference type="RefSeq" id="WP_169013214.1">
    <property type="nucleotide sequence ID" value="NZ_JABBJH010000003.1"/>
</dbReference>
<proteinExistence type="predicted"/>
<evidence type="ECO:0000256" key="2">
    <source>
        <dbReference type="ARBA" id="ARBA00022448"/>
    </source>
</evidence>
<evidence type="ECO:0000256" key="1">
    <source>
        <dbReference type="ARBA" id="ARBA00004651"/>
    </source>
</evidence>
<feature type="domain" description="Major facilitator superfamily (MFS) profile" evidence="7">
    <location>
        <begin position="1"/>
        <end position="156"/>
    </location>
</feature>
<feature type="transmembrane region" description="Helical" evidence="6">
    <location>
        <begin position="129"/>
        <end position="151"/>
    </location>
</feature>
<dbReference type="EMBL" id="JABBJH010000003">
    <property type="protein sequence ID" value="NMK38357.1"/>
    <property type="molecule type" value="Genomic_DNA"/>
</dbReference>
<sequence length="163" mass="18108">MYFRLIGVYGIINQYGLKMVGGLLSDKLFHSPTKYPRIGYLITAVVLIAFTWMPYQTFGIWAGIIISLAISACVYSMRAVFFAPMDEVDVPREITGSAMSMASFIGYLPGTFMYAVYGSILDSHQCIDGYQIVFTVMTVFAILGVLLSTYITHRIKAAHTLAK</sequence>
<keyword evidence="5 6" id="KW-0472">Membrane</keyword>
<reference evidence="8 9" key="1">
    <citation type="submission" date="2020-04" db="EMBL/GenBank/DDBJ databases">
        <authorList>
            <person name="Hitch T.C.A."/>
            <person name="Wylensek D."/>
            <person name="Clavel T."/>
        </authorList>
    </citation>
    <scope>NUCLEOTIDE SEQUENCE [LARGE SCALE GENOMIC DNA]</scope>
    <source>
        <strain evidence="8 9">WCA-386-APC-2A</strain>
    </source>
</reference>
<keyword evidence="4 6" id="KW-1133">Transmembrane helix</keyword>
<comment type="caution">
    <text evidence="8">The sequence shown here is derived from an EMBL/GenBank/DDBJ whole genome shotgun (WGS) entry which is preliminary data.</text>
</comment>
<evidence type="ECO:0000313" key="8">
    <source>
        <dbReference type="EMBL" id="NMK38357.1"/>
    </source>
</evidence>
<comment type="subcellular location">
    <subcellularLocation>
        <location evidence="1">Cell membrane</location>
        <topology evidence="1">Multi-pass membrane protein</topology>
    </subcellularLocation>
</comment>
<dbReference type="InterPro" id="IPR020846">
    <property type="entry name" value="MFS_dom"/>
</dbReference>
<accession>A0A848ESA7</accession>
<evidence type="ECO:0000256" key="4">
    <source>
        <dbReference type="ARBA" id="ARBA00022989"/>
    </source>
</evidence>
<evidence type="ECO:0000256" key="6">
    <source>
        <dbReference type="SAM" id="Phobius"/>
    </source>
</evidence>
<dbReference type="PROSITE" id="PS50850">
    <property type="entry name" value="MFS"/>
    <property type="match status" value="1"/>
</dbReference>
<dbReference type="GO" id="GO:0022857">
    <property type="term" value="F:transmembrane transporter activity"/>
    <property type="evidence" value="ECO:0007669"/>
    <property type="project" value="InterPro"/>
</dbReference>
<evidence type="ECO:0000256" key="3">
    <source>
        <dbReference type="ARBA" id="ARBA00022692"/>
    </source>
</evidence>
<organism evidence="8 9">
    <name type="scientific">Megasphaera elsdenii</name>
    <dbReference type="NCBI Taxonomy" id="907"/>
    <lineage>
        <taxon>Bacteria</taxon>
        <taxon>Bacillati</taxon>
        <taxon>Bacillota</taxon>
        <taxon>Negativicutes</taxon>
        <taxon>Veillonellales</taxon>
        <taxon>Veillonellaceae</taxon>
        <taxon>Megasphaera</taxon>
    </lineage>
</organism>
<dbReference type="GO" id="GO:0005886">
    <property type="term" value="C:plasma membrane"/>
    <property type="evidence" value="ECO:0007669"/>
    <property type="project" value="UniProtKB-SubCell"/>
</dbReference>
<dbReference type="InterPro" id="IPR036259">
    <property type="entry name" value="MFS_trans_sf"/>
</dbReference>
<gene>
    <name evidence="8" type="ORF">HG933_02975</name>
</gene>
<keyword evidence="3 6" id="KW-0812">Transmembrane</keyword>
<feature type="transmembrane region" description="Helical" evidence="6">
    <location>
        <begin position="61"/>
        <end position="82"/>
    </location>
</feature>
<dbReference type="Gene3D" id="1.20.1250.20">
    <property type="entry name" value="MFS general substrate transporter like domains"/>
    <property type="match status" value="1"/>
</dbReference>
<feature type="transmembrane region" description="Helical" evidence="6">
    <location>
        <begin position="37"/>
        <end position="55"/>
    </location>
</feature>
<evidence type="ECO:0000313" key="9">
    <source>
        <dbReference type="Proteomes" id="UP000536773"/>
    </source>
</evidence>